<keyword evidence="3" id="KW-0547">Nucleotide-binding</keyword>
<evidence type="ECO:0000256" key="1">
    <source>
        <dbReference type="ARBA" id="ARBA00004651"/>
    </source>
</evidence>
<sequence>MKKNQNKIDFLKTFLLFFKIMIRKNKLKIIVWIMLSLIVSLIPTVTLVLNRNAINLIKDITKGQSYRILITILILIGVIQICTSIMDAIKNYIYQLIKKTVDYYLYEKLYEKLTIMPLERFEDSEYYNIVLMANKAIQMNGMDNIKYIIDITSDIISIFSVICVLAVIHWSLPVALVLSMVPGFIGTIIAKSMGYNNSLGLLSSKRMETYITSLFFDKNSLKEMRIFNIKNYLIDKWRTIFHYVRNSEIKILLKESKISLIGSSSIQISTVLVSIYLVYNIYINNITLGDFVALIGSMDILKSKMGDIAMNIGELFELGLYNTSLFKIINDNDDNLVILDNLNKVEVIKSLELKNVSFKYPNSEKKVLDNVSIKIEKGQRIAIVGYNGSGKSTLINILLGNYTNIHGTYEINGIKMDNSIISKYQSRMTVILQDFIRYKLPIRDNVGFGNIEQINNDDLIKCKLDEVGLMQEVEKLPDNIDTIISKEFIKGTELSGGQWQKIAIARSMIKNSEIVIFDEPTSALDPVAELEVFNLLNDVSMDKTTIMISHRLGITKFADRIIVMKEGKIIEQGSHEELMKNDGEYKHMYETQADYYR</sequence>
<reference evidence="10 11" key="1">
    <citation type="submission" date="2020-04" db="EMBL/GenBank/DDBJ databases">
        <authorList>
            <person name="Hitch T.C.A."/>
            <person name="Wylensek D."/>
            <person name="Clavel T."/>
        </authorList>
    </citation>
    <scope>NUCLEOTIDE SEQUENCE [LARGE SCALE GENOMIC DNA]</scope>
    <source>
        <strain evidence="10 11">WB01_NA02</strain>
    </source>
</reference>
<dbReference type="Gene3D" id="1.20.1560.10">
    <property type="entry name" value="ABC transporter type 1, transmembrane domain"/>
    <property type="match status" value="1"/>
</dbReference>
<protein>
    <submittedName>
        <fullName evidence="10">ABC transporter ATP-binding protein</fullName>
    </submittedName>
</protein>
<comment type="subcellular location">
    <subcellularLocation>
        <location evidence="1">Cell membrane</location>
        <topology evidence="1">Multi-pass membrane protein</topology>
    </subcellularLocation>
</comment>
<feature type="transmembrane region" description="Helical" evidence="7">
    <location>
        <begin position="68"/>
        <end position="89"/>
    </location>
</feature>
<dbReference type="PANTHER" id="PTHR43394">
    <property type="entry name" value="ATP-DEPENDENT PERMEASE MDL1, MITOCHONDRIAL"/>
    <property type="match status" value="1"/>
</dbReference>
<dbReference type="Gene3D" id="3.40.50.300">
    <property type="entry name" value="P-loop containing nucleotide triphosphate hydrolases"/>
    <property type="match status" value="1"/>
</dbReference>
<feature type="domain" description="ABC transporter" evidence="8">
    <location>
        <begin position="351"/>
        <end position="591"/>
    </location>
</feature>
<comment type="caution">
    <text evidence="10">The sequence shown here is derived from an EMBL/GenBank/DDBJ whole genome shotgun (WGS) entry which is preliminary data.</text>
</comment>
<evidence type="ECO:0000259" key="9">
    <source>
        <dbReference type="PROSITE" id="PS50929"/>
    </source>
</evidence>
<dbReference type="AlphaFoldDB" id="A0A7X9STQ9"/>
<dbReference type="PANTHER" id="PTHR43394:SF1">
    <property type="entry name" value="ATP-BINDING CASSETTE SUB-FAMILY B MEMBER 10, MITOCHONDRIAL"/>
    <property type="match status" value="1"/>
</dbReference>
<organism evidence="10 11">
    <name type="scientific">Clostridium beijerinckii</name>
    <name type="common">Clostridium MP</name>
    <dbReference type="NCBI Taxonomy" id="1520"/>
    <lineage>
        <taxon>Bacteria</taxon>
        <taxon>Bacillati</taxon>
        <taxon>Bacillota</taxon>
        <taxon>Clostridia</taxon>
        <taxon>Eubacteriales</taxon>
        <taxon>Clostridiaceae</taxon>
        <taxon>Clostridium</taxon>
    </lineage>
</organism>
<keyword evidence="4 10" id="KW-0067">ATP-binding</keyword>
<keyword evidence="5 7" id="KW-1133">Transmembrane helix</keyword>
<dbReference type="PROSITE" id="PS50929">
    <property type="entry name" value="ABC_TM1F"/>
    <property type="match status" value="1"/>
</dbReference>
<dbReference type="InterPro" id="IPR027417">
    <property type="entry name" value="P-loop_NTPase"/>
</dbReference>
<dbReference type="SUPFAM" id="SSF90123">
    <property type="entry name" value="ABC transporter transmembrane region"/>
    <property type="match status" value="1"/>
</dbReference>
<dbReference type="Pfam" id="PF00005">
    <property type="entry name" value="ABC_tran"/>
    <property type="match status" value="1"/>
</dbReference>
<evidence type="ECO:0000259" key="8">
    <source>
        <dbReference type="PROSITE" id="PS50893"/>
    </source>
</evidence>
<dbReference type="SUPFAM" id="SSF52540">
    <property type="entry name" value="P-loop containing nucleoside triphosphate hydrolases"/>
    <property type="match status" value="1"/>
</dbReference>
<dbReference type="InterPro" id="IPR011527">
    <property type="entry name" value="ABC1_TM_dom"/>
</dbReference>
<dbReference type="InterPro" id="IPR017871">
    <property type="entry name" value="ABC_transporter-like_CS"/>
</dbReference>
<evidence type="ECO:0000256" key="5">
    <source>
        <dbReference type="ARBA" id="ARBA00022989"/>
    </source>
</evidence>
<feature type="transmembrane region" description="Helical" evidence="7">
    <location>
        <begin position="147"/>
        <end position="168"/>
    </location>
</feature>
<evidence type="ECO:0000256" key="7">
    <source>
        <dbReference type="SAM" id="Phobius"/>
    </source>
</evidence>
<evidence type="ECO:0000313" key="10">
    <source>
        <dbReference type="EMBL" id="NMF07934.1"/>
    </source>
</evidence>
<dbReference type="InterPro" id="IPR039421">
    <property type="entry name" value="Type_1_exporter"/>
</dbReference>
<dbReference type="InterPro" id="IPR003593">
    <property type="entry name" value="AAA+_ATPase"/>
</dbReference>
<dbReference type="RefSeq" id="WP_168983536.1">
    <property type="nucleotide sequence ID" value="NZ_JABAGD010000093.1"/>
</dbReference>
<dbReference type="Proteomes" id="UP000587880">
    <property type="component" value="Unassembled WGS sequence"/>
</dbReference>
<evidence type="ECO:0000256" key="2">
    <source>
        <dbReference type="ARBA" id="ARBA00022692"/>
    </source>
</evidence>
<dbReference type="PROSITE" id="PS00211">
    <property type="entry name" value="ABC_TRANSPORTER_1"/>
    <property type="match status" value="1"/>
</dbReference>
<evidence type="ECO:0000313" key="11">
    <source>
        <dbReference type="Proteomes" id="UP000587880"/>
    </source>
</evidence>
<name>A0A7X9STQ9_CLOBE</name>
<dbReference type="PROSITE" id="PS50893">
    <property type="entry name" value="ABC_TRANSPORTER_2"/>
    <property type="match status" value="1"/>
</dbReference>
<dbReference type="GO" id="GO:0005886">
    <property type="term" value="C:plasma membrane"/>
    <property type="evidence" value="ECO:0007669"/>
    <property type="project" value="UniProtKB-SubCell"/>
</dbReference>
<evidence type="ECO:0000256" key="3">
    <source>
        <dbReference type="ARBA" id="ARBA00022741"/>
    </source>
</evidence>
<gene>
    <name evidence="10" type="ORF">HF849_25005</name>
</gene>
<dbReference type="InterPro" id="IPR003439">
    <property type="entry name" value="ABC_transporter-like_ATP-bd"/>
</dbReference>
<feature type="domain" description="ABC transmembrane type-1" evidence="9">
    <location>
        <begin position="30"/>
        <end position="317"/>
    </location>
</feature>
<dbReference type="GO" id="GO:0015421">
    <property type="term" value="F:ABC-type oligopeptide transporter activity"/>
    <property type="evidence" value="ECO:0007669"/>
    <property type="project" value="TreeGrafter"/>
</dbReference>
<accession>A0A7X9STQ9</accession>
<proteinExistence type="predicted"/>
<keyword evidence="2 7" id="KW-0812">Transmembrane</keyword>
<keyword evidence="6 7" id="KW-0472">Membrane</keyword>
<evidence type="ECO:0000256" key="6">
    <source>
        <dbReference type="ARBA" id="ARBA00023136"/>
    </source>
</evidence>
<dbReference type="GO" id="GO:0016887">
    <property type="term" value="F:ATP hydrolysis activity"/>
    <property type="evidence" value="ECO:0007669"/>
    <property type="project" value="InterPro"/>
</dbReference>
<dbReference type="SMART" id="SM00382">
    <property type="entry name" value="AAA"/>
    <property type="match status" value="1"/>
</dbReference>
<feature type="transmembrane region" description="Helical" evidence="7">
    <location>
        <begin position="29"/>
        <end position="48"/>
    </location>
</feature>
<evidence type="ECO:0000256" key="4">
    <source>
        <dbReference type="ARBA" id="ARBA00022840"/>
    </source>
</evidence>
<dbReference type="GO" id="GO:0005524">
    <property type="term" value="F:ATP binding"/>
    <property type="evidence" value="ECO:0007669"/>
    <property type="project" value="UniProtKB-KW"/>
</dbReference>
<dbReference type="InterPro" id="IPR036640">
    <property type="entry name" value="ABC1_TM_sf"/>
</dbReference>
<dbReference type="EMBL" id="JABAGD010000093">
    <property type="protein sequence ID" value="NMF07934.1"/>
    <property type="molecule type" value="Genomic_DNA"/>
</dbReference>